<evidence type="ECO:0000313" key="2">
    <source>
        <dbReference type="EMBL" id="CAJ1388505.1"/>
    </source>
</evidence>
<accession>A0AA36IJK1</accession>
<sequence length="710" mass="74715">MSPGGRFFWASQTRTLCFVLWALTIGADAAASVTPQSARAECCDPLAQSGQDLQLVAALGYRLTLAEADLAGDPEAALLRVVGANSGCEAGEVLRADFANASENSWPEVRVPFQGTYSLCYLDNSSTSAWQQVPNITLFAHGAPASAAVRSYCPGENSSCWFHVPLDAGAVQLKRGGCTGSPALLTAAGSGWYLLEEATDALLDVCFCDSFEFQASDGLGFCGSSEDFLQPLGYLQLLPLSVPGQIFGTQSFSISVDCNATDCSSALLRFVDPQDGSFGGAADLCRTNSPNTALSSCISSGPLESCALSVALATLRFGQPQRGRLAPSAAAVGVCFCDGLSGCSAATSWQRIGQLTVQPLQLPETFLAAVTEELRIASPGGRFNAAERHFLKLLPDAGDFEEADCSLETNHSDLCEEQCRPAEVADEELTWQAQVYVPGWYAACYCSTLATCQAQDWQLLGILPVTGVSLVSVGATGATGGSKAARGQRIEVQLRGLGFRTGDRLTLGGCQGMEATPMPGAFSGAILSSTLEGSRWRLHLSDPHGLQRGDAVDLGFGPITVISATDTEILVESAPASASWSASSRAAFEARLAAPGAYEVCWSRGSRSFLVGAIDVVHPPSFPSEWHLTTSLPRTRAPSVLAFQSNAPALHLSIALRMDSDLRLTFDPAAKGLAQEVPLSSASLAICGHLFRELWADQEACGETSIHHPL</sequence>
<dbReference type="AlphaFoldDB" id="A0AA36IJK1"/>
<evidence type="ECO:0000256" key="1">
    <source>
        <dbReference type="SAM" id="SignalP"/>
    </source>
</evidence>
<name>A0AA36IJK1_9DINO</name>
<keyword evidence="3" id="KW-1185">Reference proteome</keyword>
<dbReference type="Proteomes" id="UP001178507">
    <property type="component" value="Unassembled WGS sequence"/>
</dbReference>
<proteinExistence type="predicted"/>
<keyword evidence="1" id="KW-0732">Signal</keyword>
<feature type="chain" id="PRO_5041375375" evidence="1">
    <location>
        <begin position="32"/>
        <end position="710"/>
    </location>
</feature>
<gene>
    <name evidence="2" type="ORF">EVOR1521_LOCUS14357</name>
</gene>
<dbReference type="EMBL" id="CAUJNA010001702">
    <property type="protein sequence ID" value="CAJ1388505.1"/>
    <property type="molecule type" value="Genomic_DNA"/>
</dbReference>
<organism evidence="2 3">
    <name type="scientific">Effrenium voratum</name>
    <dbReference type="NCBI Taxonomy" id="2562239"/>
    <lineage>
        <taxon>Eukaryota</taxon>
        <taxon>Sar</taxon>
        <taxon>Alveolata</taxon>
        <taxon>Dinophyceae</taxon>
        <taxon>Suessiales</taxon>
        <taxon>Symbiodiniaceae</taxon>
        <taxon>Effrenium</taxon>
    </lineage>
</organism>
<evidence type="ECO:0000313" key="3">
    <source>
        <dbReference type="Proteomes" id="UP001178507"/>
    </source>
</evidence>
<comment type="caution">
    <text evidence="2">The sequence shown here is derived from an EMBL/GenBank/DDBJ whole genome shotgun (WGS) entry which is preliminary data.</text>
</comment>
<reference evidence="2" key="1">
    <citation type="submission" date="2023-08" db="EMBL/GenBank/DDBJ databases">
        <authorList>
            <person name="Chen Y."/>
            <person name="Shah S."/>
            <person name="Dougan E. K."/>
            <person name="Thang M."/>
            <person name="Chan C."/>
        </authorList>
    </citation>
    <scope>NUCLEOTIDE SEQUENCE</scope>
</reference>
<protein>
    <submittedName>
        <fullName evidence="2">Uncharacterized protein</fullName>
    </submittedName>
</protein>
<feature type="signal peptide" evidence="1">
    <location>
        <begin position="1"/>
        <end position="31"/>
    </location>
</feature>